<dbReference type="EMBL" id="VSWD01000013">
    <property type="protein sequence ID" value="KAK3085012.1"/>
    <property type="molecule type" value="Genomic_DNA"/>
</dbReference>
<evidence type="ECO:0000313" key="3">
    <source>
        <dbReference type="EMBL" id="KAK3085012.1"/>
    </source>
</evidence>
<comment type="caution">
    <text evidence="3">The sequence shown here is derived from an EMBL/GenBank/DDBJ whole genome shotgun (WGS) entry which is preliminary data.</text>
</comment>
<dbReference type="PROSITE" id="PS50174">
    <property type="entry name" value="G_PATCH"/>
    <property type="match status" value="1"/>
</dbReference>
<dbReference type="SMART" id="SM00443">
    <property type="entry name" value="G_patch"/>
    <property type="match status" value="1"/>
</dbReference>
<feature type="compositionally biased region" description="Basic and acidic residues" evidence="1">
    <location>
        <begin position="100"/>
        <end position="111"/>
    </location>
</feature>
<dbReference type="Proteomes" id="UP001186944">
    <property type="component" value="Unassembled WGS sequence"/>
</dbReference>
<dbReference type="InterPro" id="IPR000467">
    <property type="entry name" value="G_patch_dom"/>
</dbReference>
<feature type="region of interest" description="Disordered" evidence="1">
    <location>
        <begin position="1"/>
        <end position="48"/>
    </location>
</feature>
<dbReference type="PANTHER" id="PTHR21032">
    <property type="entry name" value="G PATCH DOMAIN-CONTAINING PROTEIN 11"/>
    <property type="match status" value="1"/>
</dbReference>
<reference evidence="3" key="1">
    <citation type="submission" date="2019-08" db="EMBL/GenBank/DDBJ databases">
        <title>The improved chromosome-level genome for the pearl oyster Pinctada fucata martensii using PacBio sequencing and Hi-C.</title>
        <authorList>
            <person name="Zheng Z."/>
        </authorList>
    </citation>
    <scope>NUCLEOTIDE SEQUENCE</scope>
    <source>
        <strain evidence="3">ZZ-2019</strain>
        <tissue evidence="3">Adductor muscle</tissue>
    </source>
</reference>
<feature type="compositionally biased region" description="Basic and acidic residues" evidence="1">
    <location>
        <begin position="120"/>
        <end position="129"/>
    </location>
</feature>
<name>A0AA89BL20_PINIB</name>
<evidence type="ECO:0000313" key="4">
    <source>
        <dbReference type="Proteomes" id="UP001186944"/>
    </source>
</evidence>
<keyword evidence="4" id="KW-1185">Reference proteome</keyword>
<evidence type="ECO:0000256" key="1">
    <source>
        <dbReference type="SAM" id="MobiDB-lite"/>
    </source>
</evidence>
<accession>A0AA89BL20</accession>
<dbReference type="Pfam" id="PF01585">
    <property type="entry name" value="G-patch"/>
    <property type="match status" value="1"/>
</dbReference>
<dbReference type="GO" id="GO:0003676">
    <property type="term" value="F:nucleic acid binding"/>
    <property type="evidence" value="ECO:0007669"/>
    <property type="project" value="InterPro"/>
</dbReference>
<gene>
    <name evidence="3" type="ORF">FSP39_022853</name>
</gene>
<feature type="compositionally biased region" description="Basic and acidic residues" evidence="1">
    <location>
        <begin position="31"/>
        <end position="42"/>
    </location>
</feature>
<sequence length="129" mass="14423">MGYKPGMSLGKKGEGRSEPVPIEIRAGRSGLGRDSELKRRAESVNAARQDALKKRLKLDSQRKDKFLQRMSEKYTGQQTDRDLVKSQKVCLQLDQQQVRTADRQGLSKESESLSSVRSAIGKDSRQTGT</sequence>
<dbReference type="PANTHER" id="PTHR21032:SF0">
    <property type="entry name" value="G PATCH DOMAIN-CONTAINING PROTEIN 11"/>
    <property type="match status" value="1"/>
</dbReference>
<dbReference type="AlphaFoldDB" id="A0AA89BL20"/>
<proteinExistence type="predicted"/>
<organism evidence="3 4">
    <name type="scientific">Pinctada imbricata</name>
    <name type="common">Atlantic pearl-oyster</name>
    <name type="synonym">Pinctada martensii</name>
    <dbReference type="NCBI Taxonomy" id="66713"/>
    <lineage>
        <taxon>Eukaryota</taxon>
        <taxon>Metazoa</taxon>
        <taxon>Spiralia</taxon>
        <taxon>Lophotrochozoa</taxon>
        <taxon>Mollusca</taxon>
        <taxon>Bivalvia</taxon>
        <taxon>Autobranchia</taxon>
        <taxon>Pteriomorphia</taxon>
        <taxon>Pterioida</taxon>
        <taxon>Pterioidea</taxon>
        <taxon>Pteriidae</taxon>
        <taxon>Pinctada</taxon>
    </lineage>
</organism>
<protein>
    <recommendedName>
        <fullName evidence="2">G-patch domain-containing protein</fullName>
    </recommendedName>
</protein>
<feature type="region of interest" description="Disordered" evidence="1">
    <location>
        <begin position="97"/>
        <end position="129"/>
    </location>
</feature>
<dbReference type="InterPro" id="IPR039249">
    <property type="entry name" value="GPATCH11"/>
</dbReference>
<evidence type="ECO:0000259" key="2">
    <source>
        <dbReference type="PROSITE" id="PS50174"/>
    </source>
</evidence>
<feature type="domain" description="G-patch" evidence="2">
    <location>
        <begin position="1"/>
        <end position="36"/>
    </location>
</feature>
<dbReference type="GO" id="GO:0000776">
    <property type="term" value="C:kinetochore"/>
    <property type="evidence" value="ECO:0007669"/>
    <property type="project" value="TreeGrafter"/>
</dbReference>